<reference evidence="1" key="1">
    <citation type="submission" date="2020-11" db="EMBL/GenBank/DDBJ databases">
        <authorList>
            <person name="Tran Van P."/>
        </authorList>
    </citation>
    <scope>NUCLEOTIDE SEQUENCE</scope>
</reference>
<gene>
    <name evidence="1" type="ORF">ONB1V03_LOCUS9327</name>
</gene>
<keyword evidence="2" id="KW-1185">Reference proteome</keyword>
<sequence length="327" mass="38238">MNSSWCYNDYDCSDKYEVCIDNECVCQPDNYKWDNKHHKCMPFNCTNSWECRPNRYCAPPHTDINIYRPSTSCLCRTSLRPDFQNGGKCIHESSKYNYLCSTAKDDCNWMSNHICVDRRCKCAPNYRYTQNTAYECKRFACDVDRDCQTYDPNRICDANTGINGFCDINENCTAGQVCLDSYCRCKPDHRWDVTRGRCESYNCATDVRDGDERCDTYDQNRRCDHNLAVNLFRAKCECGNGYYEDKRSFKCRKFCFNNDDCDRGLGTNASNHMVCVDFLCQCRPNYRSVMNGRAQECQAFNCTKDSDCWTNGDENRECIDVKRNRDD</sequence>
<proteinExistence type="predicted"/>
<dbReference type="EMBL" id="OC920633">
    <property type="protein sequence ID" value="CAD7652666.1"/>
    <property type="molecule type" value="Genomic_DNA"/>
</dbReference>
<dbReference type="Proteomes" id="UP000728032">
    <property type="component" value="Unassembled WGS sequence"/>
</dbReference>
<organism evidence="1">
    <name type="scientific">Oppiella nova</name>
    <dbReference type="NCBI Taxonomy" id="334625"/>
    <lineage>
        <taxon>Eukaryota</taxon>
        <taxon>Metazoa</taxon>
        <taxon>Ecdysozoa</taxon>
        <taxon>Arthropoda</taxon>
        <taxon>Chelicerata</taxon>
        <taxon>Arachnida</taxon>
        <taxon>Acari</taxon>
        <taxon>Acariformes</taxon>
        <taxon>Sarcoptiformes</taxon>
        <taxon>Oribatida</taxon>
        <taxon>Brachypylina</taxon>
        <taxon>Oppioidea</taxon>
        <taxon>Oppiidae</taxon>
        <taxon>Oppiella</taxon>
    </lineage>
</organism>
<dbReference type="EMBL" id="CAJPVJ010005808">
    <property type="protein sequence ID" value="CAG2169853.1"/>
    <property type="molecule type" value="Genomic_DNA"/>
</dbReference>
<name>A0A7R9QQ92_9ACAR</name>
<protein>
    <submittedName>
        <fullName evidence="1">Uncharacterized protein</fullName>
    </submittedName>
</protein>
<evidence type="ECO:0000313" key="2">
    <source>
        <dbReference type="Proteomes" id="UP000728032"/>
    </source>
</evidence>
<accession>A0A7R9QQ92</accession>
<evidence type="ECO:0000313" key="1">
    <source>
        <dbReference type="EMBL" id="CAD7652666.1"/>
    </source>
</evidence>
<dbReference type="OrthoDB" id="6516094at2759"/>
<dbReference type="AlphaFoldDB" id="A0A7R9QQ92"/>